<dbReference type="PROSITE" id="PS51257">
    <property type="entry name" value="PROKAR_LIPOPROTEIN"/>
    <property type="match status" value="1"/>
</dbReference>
<evidence type="ECO:0000256" key="2">
    <source>
        <dbReference type="SAM" id="SignalP"/>
    </source>
</evidence>
<accession>A0A914VCD3</accession>
<dbReference type="Gene3D" id="2.70.220.10">
    <property type="entry name" value="Ganglioside GM2 activator"/>
    <property type="match status" value="1"/>
</dbReference>
<sequence>MKVLLVFLMLAAGAFASCDKDPEGTNEKLYVASCKPGDPLVVNSIAITNNDGSTDYPVNVDATLNLLLNFTNTANQAFPDLTIDAGIDRYTDIFGICSWIGIPTFGLTSGLNACSFGDTNICPLKVGITVVKDVIDLSQFKEIINILSASEPYRLTLTFKSGGKEVSCYTVEARIVKG</sequence>
<keyword evidence="3" id="KW-1185">Reference proteome</keyword>
<dbReference type="AlphaFoldDB" id="A0A914VCD3"/>
<protein>
    <submittedName>
        <fullName evidence="4">Uncharacterized protein</fullName>
    </submittedName>
</protein>
<feature type="chain" id="PRO_5037609077" evidence="2">
    <location>
        <begin position="17"/>
        <end position="178"/>
    </location>
</feature>
<feature type="signal peptide" evidence="2">
    <location>
        <begin position="1"/>
        <end position="16"/>
    </location>
</feature>
<evidence type="ECO:0000256" key="1">
    <source>
        <dbReference type="ARBA" id="ARBA00022729"/>
    </source>
</evidence>
<reference evidence="4" key="1">
    <citation type="submission" date="2022-11" db="UniProtKB">
        <authorList>
            <consortium name="WormBaseParasite"/>
        </authorList>
    </citation>
    <scope>IDENTIFICATION</scope>
</reference>
<organism evidence="3 4">
    <name type="scientific">Plectus sambesii</name>
    <dbReference type="NCBI Taxonomy" id="2011161"/>
    <lineage>
        <taxon>Eukaryota</taxon>
        <taxon>Metazoa</taxon>
        <taxon>Ecdysozoa</taxon>
        <taxon>Nematoda</taxon>
        <taxon>Chromadorea</taxon>
        <taxon>Plectida</taxon>
        <taxon>Plectina</taxon>
        <taxon>Plectoidea</taxon>
        <taxon>Plectidae</taxon>
        <taxon>Plectus</taxon>
    </lineage>
</organism>
<dbReference type="WBParaSite" id="PSAMB.scaffold1811size27692.g14984.t1">
    <property type="protein sequence ID" value="PSAMB.scaffold1811size27692.g14984.t1"/>
    <property type="gene ID" value="PSAMB.scaffold1811size27692.g14984"/>
</dbReference>
<proteinExistence type="predicted"/>
<evidence type="ECO:0000313" key="4">
    <source>
        <dbReference type="WBParaSite" id="PSAMB.scaffold1811size27692.g14984.t1"/>
    </source>
</evidence>
<dbReference type="InterPro" id="IPR036846">
    <property type="entry name" value="GM2-AP_sf"/>
</dbReference>
<dbReference type="Proteomes" id="UP000887566">
    <property type="component" value="Unplaced"/>
</dbReference>
<dbReference type="PANTHER" id="PTHR35573">
    <property type="entry name" value="PROTEIN CBG22129"/>
    <property type="match status" value="1"/>
</dbReference>
<evidence type="ECO:0000313" key="3">
    <source>
        <dbReference type="Proteomes" id="UP000887566"/>
    </source>
</evidence>
<name>A0A914VCD3_9BILA</name>
<keyword evidence="1 2" id="KW-0732">Signal</keyword>